<dbReference type="EMBL" id="BMVO01000001">
    <property type="protein sequence ID" value="GHA83092.1"/>
    <property type="molecule type" value="Genomic_DNA"/>
</dbReference>
<feature type="region of interest" description="Disordered" evidence="1">
    <location>
        <begin position="85"/>
        <end position="148"/>
    </location>
</feature>
<gene>
    <name evidence="2" type="ORF">GCM10010346_01770</name>
</gene>
<dbReference type="Proteomes" id="UP000599437">
    <property type="component" value="Unassembled WGS sequence"/>
</dbReference>
<organism evidence="2 3">
    <name type="scientific">Streptomyces chryseus</name>
    <dbReference type="NCBI Taxonomy" id="68186"/>
    <lineage>
        <taxon>Bacteria</taxon>
        <taxon>Bacillati</taxon>
        <taxon>Actinomycetota</taxon>
        <taxon>Actinomycetes</taxon>
        <taxon>Kitasatosporales</taxon>
        <taxon>Streptomycetaceae</taxon>
        <taxon>Streptomyces</taxon>
    </lineage>
</organism>
<evidence type="ECO:0000313" key="2">
    <source>
        <dbReference type="EMBL" id="GHA83092.1"/>
    </source>
</evidence>
<proteinExistence type="predicted"/>
<sequence>MLAEPPPADADEETRLRYVAAAWLERARAVALLVAAGTTTYSRAARIMGTTPATVHHWATVGAALWERTGDAPEHLVDALASLPPLEPVRRRRPGSPDRSLTNPDRRGHVLPPRSGCGAPSLVTALGDPIPPAQDVAPGSSRPPPAAP</sequence>
<evidence type="ECO:0000256" key="1">
    <source>
        <dbReference type="SAM" id="MobiDB-lite"/>
    </source>
</evidence>
<dbReference type="RefSeq" id="WP_189714397.1">
    <property type="nucleotide sequence ID" value="NZ_BMVO01000001.1"/>
</dbReference>
<keyword evidence="3" id="KW-1185">Reference proteome</keyword>
<comment type="caution">
    <text evidence="2">The sequence shown here is derived from an EMBL/GenBank/DDBJ whole genome shotgun (WGS) entry which is preliminary data.</text>
</comment>
<reference evidence="3" key="1">
    <citation type="journal article" date="2019" name="Int. J. Syst. Evol. Microbiol.">
        <title>The Global Catalogue of Microorganisms (GCM) 10K type strain sequencing project: providing services to taxonomists for standard genome sequencing and annotation.</title>
        <authorList>
            <consortium name="The Broad Institute Genomics Platform"/>
            <consortium name="The Broad Institute Genome Sequencing Center for Infectious Disease"/>
            <person name="Wu L."/>
            <person name="Ma J."/>
        </authorList>
    </citation>
    <scope>NUCLEOTIDE SEQUENCE [LARGE SCALE GENOMIC DNA]</scope>
    <source>
        <strain evidence="3">JCM 4737</strain>
    </source>
</reference>
<accession>A0ABQ3DFT7</accession>
<evidence type="ECO:0000313" key="3">
    <source>
        <dbReference type="Proteomes" id="UP000599437"/>
    </source>
</evidence>
<protein>
    <submittedName>
        <fullName evidence="2">Uncharacterized protein</fullName>
    </submittedName>
</protein>
<name>A0ABQ3DFT7_9ACTN</name>